<proteinExistence type="inferred from homology"/>
<keyword evidence="6 10" id="KW-1133">Transmembrane helix</keyword>
<dbReference type="PANTHER" id="PTHR32361">
    <property type="entry name" value="FERRIC/CUPRIC REDUCTASE TRANSMEMBRANE COMPONENT"/>
    <property type="match status" value="1"/>
</dbReference>
<evidence type="ECO:0000256" key="7">
    <source>
        <dbReference type="ARBA" id="ARBA00023002"/>
    </source>
</evidence>
<dbReference type="GO" id="GO:0006879">
    <property type="term" value="P:intracellular iron ion homeostasis"/>
    <property type="evidence" value="ECO:0007669"/>
    <property type="project" value="TreeGrafter"/>
</dbReference>
<feature type="transmembrane region" description="Helical" evidence="10">
    <location>
        <begin position="250"/>
        <end position="271"/>
    </location>
</feature>
<gene>
    <name evidence="12" type="ORF">RAG0_10149</name>
</gene>
<accession>A0A1E1KYN1</accession>
<sequence>MASHHAHQLLHQGAQLVTRTNGSNTPPPPQGTIEPYAKLLNGVDQSMNDMYRISSWWSLGVLAMLILAIRLSQRLHAHIRHITVMGKAIQTYWARNSSSLWKFKKYLLYAPLINKRHNREFRLSAAMNMGTLPSRFHSILIFMYLASNIGYTLQLSWWEANHYKVVAELRGRSGMLSVINMIPLIIFAGRNNPLIPILQISFDTYNLMHRWLGRMVIFLALIHTWCWAYVKYKALGWSGLFRQLADDPFATWGMVAIAAMIIIFITAFSPVRHAFYETFLDIHIIMAAFALGGTWIHCSIAHLPVVPYIQAPCILWAVERFYRLVVIFRANYTSKGWTYATVEALPGDTCRVTMHLPKKMRITPGCHAYLRFLKINPLECHPFSIAWVEDQPANGHVSLPTSEKNNEITLPDKDLVTNVSFIIGAQTGFTRKLFNKASACAPRFLTLKAAMEGPYAGHHSLDSYGHVVLVAGATGITHQIGFTKHLINGFNNGSIATRKITLIWIVREADHLEWVRPWMDQILRLPGRRDCLTIKLFVTRPKNPREIISPSNTVQMFPGRPNIKLLMESEVKEQFGAMAVTVCGPGGLADNVREAVLGVQELGVVDFIEESFTW</sequence>
<dbReference type="Pfam" id="PF08030">
    <property type="entry name" value="NAD_binding_6"/>
    <property type="match status" value="1"/>
</dbReference>
<dbReference type="InterPro" id="IPR039261">
    <property type="entry name" value="FNR_nucleotide-bd"/>
</dbReference>
<evidence type="ECO:0000256" key="5">
    <source>
        <dbReference type="ARBA" id="ARBA00022982"/>
    </source>
</evidence>
<comment type="similarity">
    <text evidence="2">Belongs to the ferric reductase (FRE) family.</text>
</comment>
<evidence type="ECO:0000256" key="1">
    <source>
        <dbReference type="ARBA" id="ARBA00004141"/>
    </source>
</evidence>
<keyword evidence="4 10" id="KW-0812">Transmembrane</keyword>
<dbReference type="SUPFAM" id="SSF52343">
    <property type="entry name" value="Ferredoxin reductase-like, C-terminal NADP-linked domain"/>
    <property type="match status" value="1"/>
</dbReference>
<protein>
    <submittedName>
        <fullName evidence="12">Related to ferric reductase</fullName>
    </submittedName>
</protein>
<dbReference type="EMBL" id="FJUX01000061">
    <property type="protein sequence ID" value="CZT03360.1"/>
    <property type="molecule type" value="Genomic_DNA"/>
</dbReference>
<evidence type="ECO:0000256" key="6">
    <source>
        <dbReference type="ARBA" id="ARBA00022989"/>
    </source>
</evidence>
<evidence type="ECO:0000256" key="10">
    <source>
        <dbReference type="SAM" id="Phobius"/>
    </source>
</evidence>
<evidence type="ECO:0000313" key="13">
    <source>
        <dbReference type="Proteomes" id="UP000178912"/>
    </source>
</evidence>
<name>A0A1E1KYN1_9HELO</name>
<organism evidence="12 13">
    <name type="scientific">Rhynchosporium agropyri</name>
    <dbReference type="NCBI Taxonomy" id="914238"/>
    <lineage>
        <taxon>Eukaryota</taxon>
        <taxon>Fungi</taxon>
        <taxon>Dikarya</taxon>
        <taxon>Ascomycota</taxon>
        <taxon>Pezizomycotina</taxon>
        <taxon>Leotiomycetes</taxon>
        <taxon>Helotiales</taxon>
        <taxon>Ploettnerulaceae</taxon>
        <taxon>Rhynchosporium</taxon>
    </lineage>
</organism>
<dbReference type="Pfam" id="PF08022">
    <property type="entry name" value="FAD_binding_8"/>
    <property type="match status" value="1"/>
</dbReference>
<dbReference type="Pfam" id="PF01794">
    <property type="entry name" value="Ferric_reduct"/>
    <property type="match status" value="1"/>
</dbReference>
<dbReference type="InterPro" id="IPR013130">
    <property type="entry name" value="Fe3_Rdtase_TM_dom"/>
</dbReference>
<dbReference type="GO" id="GO:0005886">
    <property type="term" value="C:plasma membrane"/>
    <property type="evidence" value="ECO:0007669"/>
    <property type="project" value="TreeGrafter"/>
</dbReference>
<dbReference type="InterPro" id="IPR051410">
    <property type="entry name" value="Ferric/Cupric_Reductase"/>
</dbReference>
<feature type="transmembrane region" description="Helical" evidence="10">
    <location>
        <begin position="136"/>
        <end position="153"/>
    </location>
</feature>
<dbReference type="GO" id="GO:0015677">
    <property type="term" value="P:copper ion import"/>
    <property type="evidence" value="ECO:0007669"/>
    <property type="project" value="TreeGrafter"/>
</dbReference>
<keyword evidence="13" id="KW-1185">Reference proteome</keyword>
<keyword evidence="7" id="KW-0560">Oxidoreductase</keyword>
<evidence type="ECO:0000259" key="11">
    <source>
        <dbReference type="PROSITE" id="PS51384"/>
    </source>
</evidence>
<dbReference type="SFLD" id="SFLDG01168">
    <property type="entry name" value="Ferric_reductase_subgroup_(FRE"/>
    <property type="match status" value="1"/>
</dbReference>
<keyword evidence="8" id="KW-0406">Ion transport</keyword>
<feature type="domain" description="FAD-binding FR-type" evidence="11">
    <location>
        <begin position="319"/>
        <end position="461"/>
    </location>
</feature>
<evidence type="ECO:0000313" key="12">
    <source>
        <dbReference type="EMBL" id="CZT03360.1"/>
    </source>
</evidence>
<feature type="transmembrane region" description="Helical" evidence="10">
    <location>
        <begin position="278"/>
        <end position="296"/>
    </location>
</feature>
<evidence type="ECO:0000256" key="4">
    <source>
        <dbReference type="ARBA" id="ARBA00022692"/>
    </source>
</evidence>
<dbReference type="InterPro" id="IPR013121">
    <property type="entry name" value="Fe_red_NAD-bd_6"/>
</dbReference>
<dbReference type="InterPro" id="IPR017927">
    <property type="entry name" value="FAD-bd_FR_type"/>
</dbReference>
<keyword evidence="9 10" id="KW-0472">Membrane</keyword>
<dbReference type="PROSITE" id="PS51384">
    <property type="entry name" value="FAD_FR"/>
    <property type="match status" value="1"/>
</dbReference>
<dbReference type="Proteomes" id="UP000178912">
    <property type="component" value="Unassembled WGS sequence"/>
</dbReference>
<dbReference type="CDD" id="cd06186">
    <property type="entry name" value="NOX_Duox_like_FAD_NADP"/>
    <property type="match status" value="1"/>
</dbReference>
<dbReference type="OrthoDB" id="4494341at2759"/>
<feature type="transmembrane region" description="Helical" evidence="10">
    <location>
        <begin position="53"/>
        <end position="71"/>
    </location>
</feature>
<evidence type="ECO:0000256" key="3">
    <source>
        <dbReference type="ARBA" id="ARBA00022448"/>
    </source>
</evidence>
<dbReference type="PANTHER" id="PTHR32361:SF12">
    <property type="entry name" value="PUTATIVE (AFU_ORTHOLOGUE AFUA_1G14340)-RELATED"/>
    <property type="match status" value="1"/>
</dbReference>
<dbReference type="Gene3D" id="3.40.50.80">
    <property type="entry name" value="Nucleotide-binding domain of ferredoxin-NADP reductase (FNR) module"/>
    <property type="match status" value="1"/>
</dbReference>
<evidence type="ECO:0000256" key="8">
    <source>
        <dbReference type="ARBA" id="ARBA00023065"/>
    </source>
</evidence>
<keyword evidence="3" id="KW-0813">Transport</keyword>
<keyword evidence="5" id="KW-0249">Electron transport</keyword>
<feature type="transmembrane region" description="Helical" evidence="10">
    <location>
        <begin position="211"/>
        <end position="230"/>
    </location>
</feature>
<dbReference type="AlphaFoldDB" id="A0A1E1KYN1"/>
<dbReference type="InterPro" id="IPR013112">
    <property type="entry name" value="FAD-bd_8"/>
</dbReference>
<reference evidence="13" key="1">
    <citation type="submission" date="2016-03" db="EMBL/GenBank/DDBJ databases">
        <authorList>
            <person name="Guldener U."/>
        </authorList>
    </citation>
    <scope>NUCLEOTIDE SEQUENCE [LARGE SCALE GENOMIC DNA]</scope>
    <source>
        <strain evidence="13">04CH-RAC-A.6.1</strain>
    </source>
</reference>
<dbReference type="GO" id="GO:0006826">
    <property type="term" value="P:iron ion transport"/>
    <property type="evidence" value="ECO:0007669"/>
    <property type="project" value="TreeGrafter"/>
</dbReference>
<evidence type="ECO:0000256" key="2">
    <source>
        <dbReference type="ARBA" id="ARBA00006278"/>
    </source>
</evidence>
<evidence type="ECO:0000256" key="9">
    <source>
        <dbReference type="ARBA" id="ARBA00023136"/>
    </source>
</evidence>
<dbReference type="GO" id="GO:0000293">
    <property type="term" value="F:ferric-chelate reductase activity"/>
    <property type="evidence" value="ECO:0007669"/>
    <property type="project" value="UniProtKB-ARBA"/>
</dbReference>
<dbReference type="SFLD" id="SFLDS00052">
    <property type="entry name" value="Ferric_Reductase_Domain"/>
    <property type="match status" value="1"/>
</dbReference>
<feature type="transmembrane region" description="Helical" evidence="10">
    <location>
        <begin position="173"/>
        <end position="190"/>
    </location>
</feature>
<comment type="subcellular location">
    <subcellularLocation>
        <location evidence="1">Membrane</location>
        <topology evidence="1">Multi-pass membrane protein</topology>
    </subcellularLocation>
</comment>